<feature type="chain" id="PRO_5042219734" description="Peptidase S1 domain-containing protein" evidence="6">
    <location>
        <begin position="26"/>
        <end position="478"/>
    </location>
</feature>
<dbReference type="CDD" id="cd00190">
    <property type="entry name" value="Tryp_SPc"/>
    <property type="match status" value="1"/>
</dbReference>
<feature type="signal peptide" evidence="6">
    <location>
        <begin position="1"/>
        <end position="25"/>
    </location>
</feature>
<dbReference type="Proteomes" id="UP001292094">
    <property type="component" value="Unassembled WGS sequence"/>
</dbReference>
<dbReference type="PANTHER" id="PTHR24252:SF7">
    <property type="entry name" value="HYALIN"/>
    <property type="match status" value="1"/>
</dbReference>
<dbReference type="GO" id="GO:0006508">
    <property type="term" value="P:proteolysis"/>
    <property type="evidence" value="ECO:0007669"/>
    <property type="project" value="UniProtKB-KW"/>
</dbReference>
<keyword evidence="6" id="KW-0732">Signal</keyword>
<dbReference type="PROSITE" id="PS00134">
    <property type="entry name" value="TRYPSIN_HIS"/>
    <property type="match status" value="1"/>
</dbReference>
<keyword evidence="9" id="KW-1185">Reference proteome</keyword>
<dbReference type="PANTHER" id="PTHR24252">
    <property type="entry name" value="ACROSIN-RELATED"/>
    <property type="match status" value="1"/>
</dbReference>
<dbReference type="FunFam" id="2.40.10.10:FF:000006">
    <property type="entry name" value="Serine proteinase stubble"/>
    <property type="match status" value="1"/>
</dbReference>
<accession>A0AAE1NZZ7</accession>
<dbReference type="Pfam" id="PF00089">
    <property type="entry name" value="Trypsin"/>
    <property type="match status" value="1"/>
</dbReference>
<name>A0AAE1NZZ7_9EUCA</name>
<dbReference type="PROSITE" id="PS00135">
    <property type="entry name" value="TRYPSIN_SER"/>
    <property type="match status" value="1"/>
</dbReference>
<evidence type="ECO:0000256" key="3">
    <source>
        <dbReference type="ARBA" id="ARBA00022825"/>
    </source>
</evidence>
<dbReference type="InterPro" id="IPR033116">
    <property type="entry name" value="TRYPSIN_SER"/>
</dbReference>
<sequence length="478" mass="52728">MSTLPLLVAVAVAVTVGWYYRPAATASVSRPLPGTTSDTNTKTKTFIANISEVRSSMPRLISNNDTKDTPADVEETTKKVQEARVVEITEGQVGAVMECGQTYRLEGGQTVLLFSRQDLYRYECTQTFLVSDMDGKLEFTCHHLHFKFNCFIESLKVTVDGNETTYCMSDKVAVLTGKEVKLEYRRQVGGMHGGYVCTLTVHSPPLPHISCDMCGVTADMETRLYLQGVLRIVQGTNADKNEYPWMAYLVIFQETSKYRCGGTLITDTLVLSAAHCLAGFDIKYIKVGLGQLDVMSTSELVLANWITTTQYEIHPQYDDYTFHNDISIIILPEPITFTPAIRPICLPQHDLPMADHNVTATGWGAVSYEGSLATSLQEVEMTVWSNVKCQEAWKSRFGDAFHIAGSQVCAAAPGKDTCSGDSGGPLIVKVCERWQLLGVTSFGYKCAEPGLAGVYTRVSKYLTWINQYIPDSYCSGDG</sequence>
<evidence type="ECO:0000313" key="9">
    <source>
        <dbReference type="Proteomes" id="UP001292094"/>
    </source>
</evidence>
<keyword evidence="1 5" id="KW-0645">Protease</keyword>
<reference evidence="8" key="1">
    <citation type="submission" date="2023-11" db="EMBL/GenBank/DDBJ databases">
        <title>Genome assemblies of two species of porcelain crab, Petrolisthes cinctipes and Petrolisthes manimaculis (Anomura: Porcellanidae).</title>
        <authorList>
            <person name="Angst P."/>
        </authorList>
    </citation>
    <scope>NUCLEOTIDE SEQUENCE</scope>
    <source>
        <strain evidence="8">PB745_02</strain>
        <tissue evidence="8">Gill</tissue>
    </source>
</reference>
<evidence type="ECO:0000256" key="4">
    <source>
        <dbReference type="ARBA" id="ARBA00023157"/>
    </source>
</evidence>
<dbReference type="SUPFAM" id="SSF50494">
    <property type="entry name" value="Trypsin-like serine proteases"/>
    <property type="match status" value="1"/>
</dbReference>
<dbReference type="InterPro" id="IPR001254">
    <property type="entry name" value="Trypsin_dom"/>
</dbReference>
<dbReference type="AlphaFoldDB" id="A0AAE1NZZ7"/>
<organism evidence="8 9">
    <name type="scientific">Petrolisthes manimaculis</name>
    <dbReference type="NCBI Taxonomy" id="1843537"/>
    <lineage>
        <taxon>Eukaryota</taxon>
        <taxon>Metazoa</taxon>
        <taxon>Ecdysozoa</taxon>
        <taxon>Arthropoda</taxon>
        <taxon>Crustacea</taxon>
        <taxon>Multicrustacea</taxon>
        <taxon>Malacostraca</taxon>
        <taxon>Eumalacostraca</taxon>
        <taxon>Eucarida</taxon>
        <taxon>Decapoda</taxon>
        <taxon>Pleocyemata</taxon>
        <taxon>Anomura</taxon>
        <taxon>Galatheoidea</taxon>
        <taxon>Porcellanidae</taxon>
        <taxon>Petrolisthes</taxon>
    </lineage>
</organism>
<dbReference type="InterPro" id="IPR009003">
    <property type="entry name" value="Peptidase_S1_PA"/>
</dbReference>
<dbReference type="Gene3D" id="2.40.10.10">
    <property type="entry name" value="Trypsin-like serine proteases"/>
    <property type="match status" value="1"/>
</dbReference>
<keyword evidence="4" id="KW-1015">Disulfide bond</keyword>
<gene>
    <name evidence="8" type="ORF">Pmani_029228</name>
</gene>
<protein>
    <recommendedName>
        <fullName evidence="7">Peptidase S1 domain-containing protein</fullName>
    </recommendedName>
</protein>
<proteinExistence type="predicted"/>
<evidence type="ECO:0000259" key="7">
    <source>
        <dbReference type="PROSITE" id="PS50240"/>
    </source>
</evidence>
<dbReference type="InterPro" id="IPR001314">
    <property type="entry name" value="Peptidase_S1A"/>
</dbReference>
<dbReference type="SMART" id="SM00020">
    <property type="entry name" value="Tryp_SPc"/>
    <property type="match status" value="1"/>
</dbReference>
<keyword evidence="2 5" id="KW-0378">Hydrolase</keyword>
<dbReference type="EMBL" id="JAWZYT010003438">
    <property type="protein sequence ID" value="KAK4298422.1"/>
    <property type="molecule type" value="Genomic_DNA"/>
</dbReference>
<dbReference type="InterPro" id="IPR043504">
    <property type="entry name" value="Peptidase_S1_PA_chymotrypsin"/>
</dbReference>
<feature type="domain" description="Peptidase S1" evidence="7">
    <location>
        <begin position="232"/>
        <end position="470"/>
    </location>
</feature>
<dbReference type="PROSITE" id="PS50240">
    <property type="entry name" value="TRYPSIN_DOM"/>
    <property type="match status" value="1"/>
</dbReference>
<dbReference type="GO" id="GO:0004252">
    <property type="term" value="F:serine-type endopeptidase activity"/>
    <property type="evidence" value="ECO:0007669"/>
    <property type="project" value="InterPro"/>
</dbReference>
<evidence type="ECO:0000313" key="8">
    <source>
        <dbReference type="EMBL" id="KAK4298422.1"/>
    </source>
</evidence>
<dbReference type="InterPro" id="IPR018114">
    <property type="entry name" value="TRYPSIN_HIS"/>
</dbReference>
<comment type="caution">
    <text evidence="8">The sequence shown here is derived from an EMBL/GenBank/DDBJ whole genome shotgun (WGS) entry which is preliminary data.</text>
</comment>
<evidence type="ECO:0000256" key="6">
    <source>
        <dbReference type="SAM" id="SignalP"/>
    </source>
</evidence>
<dbReference type="PRINTS" id="PR00722">
    <property type="entry name" value="CHYMOTRYPSIN"/>
</dbReference>
<keyword evidence="3 5" id="KW-0720">Serine protease</keyword>
<evidence type="ECO:0000256" key="2">
    <source>
        <dbReference type="ARBA" id="ARBA00022801"/>
    </source>
</evidence>
<evidence type="ECO:0000256" key="5">
    <source>
        <dbReference type="RuleBase" id="RU363034"/>
    </source>
</evidence>
<evidence type="ECO:0000256" key="1">
    <source>
        <dbReference type="ARBA" id="ARBA00022670"/>
    </source>
</evidence>